<dbReference type="Proteomes" id="UP001374535">
    <property type="component" value="Chromosome 9"/>
</dbReference>
<dbReference type="EMBL" id="CP144692">
    <property type="protein sequence ID" value="WVY99223.1"/>
    <property type="molecule type" value="Genomic_DNA"/>
</dbReference>
<accession>A0AAQ3RNT3</accession>
<protein>
    <submittedName>
        <fullName evidence="1">Uncharacterized protein</fullName>
    </submittedName>
</protein>
<keyword evidence="2" id="KW-1185">Reference proteome</keyword>
<evidence type="ECO:0000313" key="2">
    <source>
        <dbReference type="Proteomes" id="UP001374535"/>
    </source>
</evidence>
<evidence type="ECO:0000313" key="1">
    <source>
        <dbReference type="EMBL" id="WVY99223.1"/>
    </source>
</evidence>
<reference evidence="1 2" key="1">
    <citation type="journal article" date="2023" name="Life. Sci Alliance">
        <title>Evolutionary insights into 3D genome organization and epigenetic landscape of Vigna mungo.</title>
        <authorList>
            <person name="Junaid A."/>
            <person name="Singh B."/>
            <person name="Bhatia S."/>
        </authorList>
    </citation>
    <scope>NUCLEOTIDE SEQUENCE [LARGE SCALE GENOMIC DNA]</scope>
    <source>
        <strain evidence="1">Urdbean</strain>
    </source>
</reference>
<gene>
    <name evidence="1" type="ORF">V8G54_031374</name>
</gene>
<proteinExistence type="predicted"/>
<name>A0AAQ3RNT3_VIGMU</name>
<organism evidence="1 2">
    <name type="scientific">Vigna mungo</name>
    <name type="common">Black gram</name>
    <name type="synonym">Phaseolus mungo</name>
    <dbReference type="NCBI Taxonomy" id="3915"/>
    <lineage>
        <taxon>Eukaryota</taxon>
        <taxon>Viridiplantae</taxon>
        <taxon>Streptophyta</taxon>
        <taxon>Embryophyta</taxon>
        <taxon>Tracheophyta</taxon>
        <taxon>Spermatophyta</taxon>
        <taxon>Magnoliopsida</taxon>
        <taxon>eudicotyledons</taxon>
        <taxon>Gunneridae</taxon>
        <taxon>Pentapetalae</taxon>
        <taxon>rosids</taxon>
        <taxon>fabids</taxon>
        <taxon>Fabales</taxon>
        <taxon>Fabaceae</taxon>
        <taxon>Papilionoideae</taxon>
        <taxon>50 kb inversion clade</taxon>
        <taxon>NPAAA clade</taxon>
        <taxon>indigoferoid/millettioid clade</taxon>
        <taxon>Phaseoleae</taxon>
        <taxon>Vigna</taxon>
    </lineage>
</organism>
<sequence length="160" mass="18808">MVLMNMAGEKVTCVGFHTASVAWLDKNNGMRFNTWQHLFDHIIVSLQISSSMFKTQQFATEDRWCQWQLNPWSAIAYNGIMFKDFHFDGNSASAFLEQLELQKEFIPHLNEVCSRNVLSIHWIKDDDMDDDAYNHLERAWDEVQLFDFDLDWLKPSVKSP</sequence>
<dbReference type="AlphaFoldDB" id="A0AAQ3RNT3"/>